<dbReference type="AlphaFoldDB" id="A0A2P2JNY1"/>
<accession>A0A2P2JNY1</accession>
<protein>
    <submittedName>
        <fullName evidence="1">Uncharacterized protein</fullName>
    </submittedName>
</protein>
<name>A0A2P2JNY1_RHIMU</name>
<evidence type="ECO:0000313" key="1">
    <source>
        <dbReference type="EMBL" id="MBW95173.1"/>
    </source>
</evidence>
<proteinExistence type="predicted"/>
<reference evidence="1" key="1">
    <citation type="submission" date="2018-02" db="EMBL/GenBank/DDBJ databases">
        <title>Rhizophora mucronata_Transcriptome.</title>
        <authorList>
            <person name="Meera S.P."/>
            <person name="Sreeshan A."/>
            <person name="Augustine A."/>
        </authorList>
    </citation>
    <scope>NUCLEOTIDE SEQUENCE</scope>
    <source>
        <tissue evidence="1">Leaf</tissue>
    </source>
</reference>
<dbReference type="EMBL" id="GGEC01014690">
    <property type="protein sequence ID" value="MBW95173.1"/>
    <property type="molecule type" value="Transcribed_RNA"/>
</dbReference>
<sequence length="18" mass="2056">MLLQKLEQKCVQLLAPSL</sequence>
<organism evidence="1">
    <name type="scientific">Rhizophora mucronata</name>
    <name type="common">Asiatic mangrove</name>
    <dbReference type="NCBI Taxonomy" id="61149"/>
    <lineage>
        <taxon>Eukaryota</taxon>
        <taxon>Viridiplantae</taxon>
        <taxon>Streptophyta</taxon>
        <taxon>Embryophyta</taxon>
        <taxon>Tracheophyta</taxon>
        <taxon>Spermatophyta</taxon>
        <taxon>Magnoliopsida</taxon>
        <taxon>eudicotyledons</taxon>
        <taxon>Gunneridae</taxon>
        <taxon>Pentapetalae</taxon>
        <taxon>rosids</taxon>
        <taxon>fabids</taxon>
        <taxon>Malpighiales</taxon>
        <taxon>Rhizophoraceae</taxon>
        <taxon>Rhizophora</taxon>
    </lineage>
</organism>